<evidence type="ECO:0000313" key="3">
    <source>
        <dbReference type="Proteomes" id="UP000276834"/>
    </source>
</evidence>
<proteinExistence type="predicted"/>
<dbReference type="Proteomes" id="UP000276834">
    <property type="component" value="Unassembled WGS sequence"/>
</dbReference>
<protein>
    <submittedName>
        <fullName evidence="2">Uncharacterized protein</fullName>
    </submittedName>
</protein>
<feature type="compositionally biased region" description="Basic and acidic residues" evidence="1">
    <location>
        <begin position="187"/>
        <end position="201"/>
    </location>
</feature>
<keyword evidence="3" id="KW-1185">Reference proteome</keyword>
<dbReference type="EMBL" id="QUSF01000004">
    <property type="protein sequence ID" value="RLW10080.1"/>
    <property type="molecule type" value="Genomic_DNA"/>
</dbReference>
<feature type="region of interest" description="Disordered" evidence="1">
    <location>
        <begin position="146"/>
        <end position="214"/>
    </location>
</feature>
<evidence type="ECO:0000313" key="2">
    <source>
        <dbReference type="EMBL" id="RLW10080.1"/>
    </source>
</evidence>
<feature type="compositionally biased region" description="Polar residues" evidence="1">
    <location>
        <begin position="169"/>
        <end position="184"/>
    </location>
</feature>
<comment type="caution">
    <text evidence="2">The sequence shown here is derived from an EMBL/GenBank/DDBJ whole genome shotgun (WGS) entry which is preliminary data.</text>
</comment>
<feature type="region of interest" description="Disordered" evidence="1">
    <location>
        <begin position="1"/>
        <end position="30"/>
    </location>
</feature>
<sequence>MVRLAARSNRVGERGRGIRSGGGNSPQTGTIPKYFKNCLKDTDLPRVKPQKMKKLLSSSGMTSNPKASLISVCALSSLAKHCLLCSPCWPYFHHHCAGGASAAATPVLVPGGLFPPGALFFQDKAEEAESSSELSPGLLELKGTKQGEAAAVATPSPSSDSERDLKPSPTKSTVGDSAVNTGSSCLEKPRLKNSARPEGKYWKRSHHKSHSSNS</sequence>
<accession>A0A3L8SX13</accession>
<dbReference type="AlphaFoldDB" id="A0A3L8SX13"/>
<dbReference type="OrthoDB" id="6241467at2759"/>
<name>A0A3L8SX13_CHLGU</name>
<evidence type="ECO:0000256" key="1">
    <source>
        <dbReference type="SAM" id="MobiDB-lite"/>
    </source>
</evidence>
<feature type="non-terminal residue" evidence="2">
    <location>
        <position position="214"/>
    </location>
</feature>
<gene>
    <name evidence="2" type="ORF">DV515_00002501</name>
</gene>
<organism evidence="2 3">
    <name type="scientific">Chloebia gouldiae</name>
    <name type="common">Gouldian finch</name>
    <name type="synonym">Erythrura gouldiae</name>
    <dbReference type="NCBI Taxonomy" id="44316"/>
    <lineage>
        <taxon>Eukaryota</taxon>
        <taxon>Metazoa</taxon>
        <taxon>Chordata</taxon>
        <taxon>Craniata</taxon>
        <taxon>Vertebrata</taxon>
        <taxon>Euteleostomi</taxon>
        <taxon>Archelosauria</taxon>
        <taxon>Archosauria</taxon>
        <taxon>Dinosauria</taxon>
        <taxon>Saurischia</taxon>
        <taxon>Theropoda</taxon>
        <taxon>Coelurosauria</taxon>
        <taxon>Aves</taxon>
        <taxon>Neognathae</taxon>
        <taxon>Neoaves</taxon>
        <taxon>Telluraves</taxon>
        <taxon>Australaves</taxon>
        <taxon>Passeriformes</taxon>
        <taxon>Passeroidea</taxon>
        <taxon>Passeridae</taxon>
        <taxon>Chloebia</taxon>
    </lineage>
</organism>
<feature type="compositionally biased region" description="Basic residues" evidence="1">
    <location>
        <begin position="202"/>
        <end position="214"/>
    </location>
</feature>
<reference evidence="2 3" key="1">
    <citation type="journal article" date="2018" name="Proc. R. Soc. B">
        <title>A non-coding region near Follistatin controls head colour polymorphism in the Gouldian finch.</title>
        <authorList>
            <person name="Toomey M.B."/>
            <person name="Marques C.I."/>
            <person name="Andrade P."/>
            <person name="Araujo P.M."/>
            <person name="Sabatino S."/>
            <person name="Gazda M.A."/>
            <person name="Afonso S."/>
            <person name="Lopes R.J."/>
            <person name="Corbo J.C."/>
            <person name="Carneiro M."/>
        </authorList>
    </citation>
    <scope>NUCLEOTIDE SEQUENCE [LARGE SCALE GENOMIC DNA]</scope>
    <source>
        <strain evidence="2">Red01</strain>
        <tissue evidence="2">Muscle</tissue>
    </source>
</reference>